<feature type="transmembrane region" description="Helical" evidence="2">
    <location>
        <begin position="839"/>
        <end position="861"/>
    </location>
</feature>
<dbReference type="OrthoDB" id="3417317at2"/>
<reference evidence="3 4" key="1">
    <citation type="submission" date="2019-03" db="EMBL/GenBank/DDBJ databases">
        <title>Genomic Encyclopedia of Type Strains, Phase IV (KMG-IV): sequencing the most valuable type-strain genomes for metagenomic binning, comparative biology and taxonomic classification.</title>
        <authorList>
            <person name="Goeker M."/>
        </authorList>
    </citation>
    <scope>NUCLEOTIDE SEQUENCE [LARGE SCALE GENOMIC DNA]</scope>
    <source>
        <strain evidence="3 4">DSM 46770</strain>
    </source>
</reference>
<organism evidence="3 4">
    <name type="scientific">Actinorugispora endophytica</name>
    <dbReference type="NCBI Taxonomy" id="1605990"/>
    <lineage>
        <taxon>Bacteria</taxon>
        <taxon>Bacillati</taxon>
        <taxon>Actinomycetota</taxon>
        <taxon>Actinomycetes</taxon>
        <taxon>Streptosporangiales</taxon>
        <taxon>Nocardiopsidaceae</taxon>
        <taxon>Actinorugispora</taxon>
    </lineage>
</organism>
<proteinExistence type="predicted"/>
<feature type="compositionally biased region" description="Basic and acidic residues" evidence="1">
    <location>
        <begin position="760"/>
        <end position="770"/>
    </location>
</feature>
<dbReference type="RefSeq" id="WP_133742146.1">
    <property type="nucleotide sequence ID" value="NZ_SNYN01000011.1"/>
</dbReference>
<evidence type="ECO:0008006" key="5">
    <source>
        <dbReference type="Google" id="ProtNLM"/>
    </source>
</evidence>
<feature type="compositionally biased region" description="Basic and acidic residues" evidence="1">
    <location>
        <begin position="710"/>
        <end position="723"/>
    </location>
</feature>
<dbReference type="EMBL" id="SNYN01000011">
    <property type="protein sequence ID" value="TDQ51484.1"/>
    <property type="molecule type" value="Genomic_DNA"/>
</dbReference>
<feature type="compositionally biased region" description="Basic and acidic residues" evidence="1">
    <location>
        <begin position="780"/>
        <end position="791"/>
    </location>
</feature>
<feature type="compositionally biased region" description="Low complexity" evidence="1">
    <location>
        <begin position="465"/>
        <end position="480"/>
    </location>
</feature>
<feature type="compositionally biased region" description="Basic and acidic residues" evidence="1">
    <location>
        <begin position="589"/>
        <end position="598"/>
    </location>
</feature>
<feature type="compositionally biased region" description="Gly residues" evidence="1">
    <location>
        <begin position="413"/>
        <end position="422"/>
    </location>
</feature>
<sequence>MTENGGGPDRPPYGGQERSREEAGSWFKPSGDRNRTQADYRDPYEDRQEGTDDLTREDSGDYHSLSSSPTYPNTGSYPGFDGYRGGAPEMAEPYPAALGDLGAPEAAPSAPASDGYPFDLPPRDTGGPYGAERTGDAAPDPLTPVGGGDDDERLSGSPYDLSSGSYRPEELYAPAADDPGVSFAQGATYRLDPPAVDAPAVAEPAEPGYDFDAPLTYEPKSPHLSDSGPQASTGYGADAPAAREPEWTAPAEGGSAAYDFDAPLSYGSESSAAPDRPSDQGARSADSYEWPGAPAAETGGTEPSTGLGEPYTPSADGLDAPSTGAGATGTEEDGPRRQDPMSVYRIPSGGNPASSLGADLSVPPYKLSPSGGYPGWGGGREEAGSAPAGYDTPGGLGEPAAGSEPEPGAATAGLGGSLGTGSGDTWAFSRDDPRLPDSVREVAERATQRRAEERTASSDPLLGGASPEPEWAAETPAAPADRWDGASGYTGAPERSEDVDSWLRKDEAPAEPAPPAVGDPLLAIANEQAQARAQEETAQDGADDWREDGGYDGAGEGTLAMPVLGADPGGQAPRDEPGYDFGTPSYPDRTAEGGRVDDSGYDELGYPVDRGPSAARPDRDAGFAYDELGYDDRTGYDRGADGQGRDERPGTDAGAGYDELGYDDRGPAGRPYGGLDPVEDPDPRTGVGFADEPGYADPPVRGEPYDDLDRDDREDRGEPRFESGEETLAVPSQGDERPGYGPGAASYDTSYDDEVFAEDDAARGRERPAGSDDYDDDVDDRYYPEPLPDNRARSRRMDKISKEFPGFSGPLGGDPDSDYPGYDNIDVWPETEGLATATVWLGGASLIPGLGLVLAVVALVLGPKARRNIRESRGGLEGEQLVKAGTVLAYVGIVVSVATLVGYFLFWG</sequence>
<evidence type="ECO:0000256" key="2">
    <source>
        <dbReference type="SAM" id="Phobius"/>
    </source>
</evidence>
<accession>A0A4R6V5L9</accession>
<evidence type="ECO:0000256" key="1">
    <source>
        <dbReference type="SAM" id="MobiDB-lite"/>
    </source>
</evidence>
<evidence type="ECO:0000313" key="3">
    <source>
        <dbReference type="EMBL" id="TDQ51484.1"/>
    </source>
</evidence>
<feature type="compositionally biased region" description="Acidic residues" evidence="1">
    <location>
        <begin position="750"/>
        <end position="759"/>
    </location>
</feature>
<feature type="compositionally biased region" description="Polar residues" evidence="1">
    <location>
        <begin position="64"/>
        <end position="76"/>
    </location>
</feature>
<feature type="compositionally biased region" description="Basic and acidic residues" evidence="1">
    <location>
        <begin position="630"/>
        <end position="650"/>
    </location>
</feature>
<keyword evidence="2" id="KW-0812">Transmembrane</keyword>
<feature type="compositionally biased region" description="Basic and acidic residues" evidence="1">
    <location>
        <begin position="429"/>
        <end position="456"/>
    </location>
</feature>
<feature type="region of interest" description="Disordered" evidence="1">
    <location>
        <begin position="1"/>
        <end position="179"/>
    </location>
</feature>
<keyword evidence="2" id="KW-0472">Membrane</keyword>
<keyword evidence="4" id="KW-1185">Reference proteome</keyword>
<feature type="compositionally biased region" description="Low complexity" evidence="1">
    <location>
        <begin position="523"/>
        <end position="532"/>
    </location>
</feature>
<name>A0A4R6V5L9_9ACTN</name>
<feature type="region of interest" description="Disordered" evidence="1">
    <location>
        <begin position="194"/>
        <end position="791"/>
    </location>
</feature>
<evidence type="ECO:0000313" key="4">
    <source>
        <dbReference type="Proteomes" id="UP000295281"/>
    </source>
</evidence>
<feature type="compositionally biased region" description="Low complexity" evidence="1">
    <location>
        <begin position="398"/>
        <end position="412"/>
    </location>
</feature>
<feature type="transmembrane region" description="Helical" evidence="2">
    <location>
        <begin position="881"/>
        <end position="906"/>
    </location>
</feature>
<comment type="caution">
    <text evidence="3">The sequence shown here is derived from an EMBL/GenBank/DDBJ whole genome shotgun (WGS) entry which is preliminary data.</text>
</comment>
<feature type="compositionally biased region" description="Low complexity" evidence="1">
    <location>
        <begin position="103"/>
        <end position="113"/>
    </location>
</feature>
<protein>
    <recommendedName>
        <fullName evidence="5">DUF4190 domain-containing protein</fullName>
    </recommendedName>
</protein>
<feature type="compositionally biased region" description="Low complexity" evidence="1">
    <location>
        <begin position="194"/>
        <end position="207"/>
    </location>
</feature>
<feature type="compositionally biased region" description="Basic and acidic residues" evidence="1">
    <location>
        <begin position="30"/>
        <end position="61"/>
    </location>
</feature>
<dbReference type="AlphaFoldDB" id="A0A4R6V5L9"/>
<keyword evidence="2" id="KW-1133">Transmembrane helix</keyword>
<feature type="compositionally biased region" description="Basic and acidic residues" evidence="1">
    <location>
        <begin position="494"/>
        <end position="508"/>
    </location>
</feature>
<dbReference type="Proteomes" id="UP000295281">
    <property type="component" value="Unassembled WGS sequence"/>
</dbReference>
<gene>
    <name evidence="3" type="ORF">EV190_11188</name>
</gene>